<evidence type="ECO:0000256" key="14">
    <source>
        <dbReference type="ARBA" id="ARBA00044933"/>
    </source>
</evidence>
<dbReference type="PANTHER" id="PTHR11922:SF2">
    <property type="entry name" value="GMP SYNTHASE [GLUTAMINE-HYDROLYZING]"/>
    <property type="match status" value="1"/>
</dbReference>
<sequence length="537" mass="60889">MVYDKHEKESLPLGKSTSFCFDTILVVDFGSQYSHLIIRRFREFNVRSVLVSCTSKIQDLGWKPKGIVLSGSPYSVYSEEAPHVESYIFDLGIPILGICYGLQEIAWYYGKCVFFCEKREYGHATLKILETPRSSLFDGIDEIQQVWMSHADALSTLPDGFCVIAETSNAPYAAIAHESMNIFGLQFHPEVTHTVCGTKILKNFALNICKCSQNWTMEFFVDNEIAKIRQLVGNENHVIGAVSGGLDSAVAAKIMKEAIGDRFHAIFVDNGMMRLNECFQIVEMLSTCLGINLTIVNASDEFFDKLLHIKDPEDKRKIIGNTFIHIFERETKKIDAKIENKIKFLVQGTLYPDVIESVSFKGPSQVIKSHHNVGGLLKDMHFKLIEPLRELFKDEVRILGKFFSMPDDLIWRHPFPGPGLAIRVLGEITPEQINIVRQADFIFIDEIKKAGIYKKISQAFVTLLPLRTVGVMGDQRTYEQVVALRAITTIDFMTADIYNFDIEFLKKVSARITNEVRGVNRVVYDISTKPPATIEWE</sequence>
<dbReference type="RefSeq" id="XP_018228465.1">
    <property type="nucleotide sequence ID" value="XM_018375257.1"/>
</dbReference>
<dbReference type="NCBIfam" id="TIGR00884">
    <property type="entry name" value="guaA_Cterm"/>
    <property type="match status" value="1"/>
</dbReference>
<dbReference type="NCBIfam" id="NF000848">
    <property type="entry name" value="PRK00074.1"/>
    <property type="match status" value="1"/>
</dbReference>
<dbReference type="InterPro" id="IPR001674">
    <property type="entry name" value="GMP_synth_C"/>
</dbReference>
<keyword evidence="10 16" id="KW-0067">ATP-binding</keyword>
<dbReference type="Proteomes" id="UP000053447">
    <property type="component" value="Unassembled WGS sequence"/>
</dbReference>
<feature type="binding site" evidence="16">
    <location>
        <begin position="243"/>
        <end position="249"/>
    </location>
    <ligand>
        <name>ATP</name>
        <dbReference type="ChEBI" id="CHEBI:30616"/>
    </ligand>
</feature>
<dbReference type="OrthoDB" id="1724632at2759"/>
<dbReference type="Pfam" id="PF00117">
    <property type="entry name" value="GATase"/>
    <property type="match status" value="1"/>
</dbReference>
<dbReference type="InterPro" id="IPR022955">
    <property type="entry name" value="GMP_synthase"/>
</dbReference>
<accession>A0A0W4ZGJ9</accession>
<evidence type="ECO:0000313" key="18">
    <source>
        <dbReference type="EMBL" id="KTW27495.1"/>
    </source>
</evidence>
<organism evidence="18 19">
    <name type="scientific">Pneumocystis jirovecii (strain RU7)</name>
    <name type="common">Human pneumocystis pneumonia agent</name>
    <dbReference type="NCBI Taxonomy" id="1408657"/>
    <lineage>
        <taxon>Eukaryota</taxon>
        <taxon>Fungi</taxon>
        <taxon>Dikarya</taxon>
        <taxon>Ascomycota</taxon>
        <taxon>Taphrinomycotina</taxon>
        <taxon>Pneumocystomycetes</taxon>
        <taxon>Pneumocystaceae</taxon>
        <taxon>Pneumocystis</taxon>
    </lineage>
</organism>
<comment type="pathway">
    <text evidence="2">Purine metabolism; GMP biosynthesis; GMP from XMP (L-Gln route): step 1/1.</text>
</comment>
<dbReference type="InterPro" id="IPR017926">
    <property type="entry name" value="GATASE"/>
</dbReference>
<evidence type="ECO:0000256" key="12">
    <source>
        <dbReference type="ARBA" id="ARBA00030464"/>
    </source>
</evidence>
<evidence type="ECO:0000259" key="17">
    <source>
        <dbReference type="PROSITE" id="PS51553"/>
    </source>
</evidence>
<keyword evidence="19" id="KW-1185">Reference proteome</keyword>
<dbReference type="FunFam" id="3.40.50.620:FF:000001">
    <property type="entry name" value="GMP synthase [glutamine-hydrolyzing]"/>
    <property type="match status" value="1"/>
</dbReference>
<comment type="catalytic activity">
    <reaction evidence="15">
        <text>XMP + L-glutamine + ATP + H2O = GMP + L-glutamate + AMP + diphosphate + 2 H(+)</text>
        <dbReference type="Rhea" id="RHEA:11680"/>
        <dbReference type="ChEBI" id="CHEBI:15377"/>
        <dbReference type="ChEBI" id="CHEBI:15378"/>
        <dbReference type="ChEBI" id="CHEBI:29985"/>
        <dbReference type="ChEBI" id="CHEBI:30616"/>
        <dbReference type="ChEBI" id="CHEBI:33019"/>
        <dbReference type="ChEBI" id="CHEBI:57464"/>
        <dbReference type="ChEBI" id="CHEBI:58115"/>
        <dbReference type="ChEBI" id="CHEBI:58359"/>
        <dbReference type="ChEBI" id="CHEBI:456215"/>
        <dbReference type="EC" id="6.3.5.2"/>
    </reaction>
</comment>
<name>A0A0W4ZGJ9_PNEJ7</name>
<comment type="subcellular location">
    <subcellularLocation>
        <location evidence="1">Cytoplasm</location>
        <location evidence="1">Cytosol</location>
    </subcellularLocation>
</comment>
<dbReference type="Pfam" id="PF02540">
    <property type="entry name" value="NAD_synthase"/>
    <property type="match status" value="1"/>
</dbReference>
<protein>
    <recommendedName>
        <fullName evidence="5">GMP synthase [glutamine-hydrolyzing]</fullName>
        <ecNumber evidence="4">6.3.5.2</ecNumber>
    </recommendedName>
    <alternativeName>
        <fullName evidence="12">GMP synthetase</fullName>
    </alternativeName>
    <alternativeName>
        <fullName evidence="13">Glutamine amidotransferase</fullName>
    </alternativeName>
</protein>
<dbReference type="EMBL" id="LFWA01000014">
    <property type="protein sequence ID" value="KTW27495.1"/>
    <property type="molecule type" value="Genomic_DNA"/>
</dbReference>
<dbReference type="Gene3D" id="3.40.50.620">
    <property type="entry name" value="HUPs"/>
    <property type="match status" value="1"/>
</dbReference>
<gene>
    <name evidence="18" type="ORF">T551_02994</name>
</gene>
<dbReference type="SUPFAM" id="SSF52317">
    <property type="entry name" value="Class I glutamine amidotransferase-like"/>
    <property type="match status" value="1"/>
</dbReference>
<comment type="caution">
    <text evidence="18">The sequence shown here is derived from an EMBL/GenBank/DDBJ whole genome shotgun (WGS) entry which is preliminary data.</text>
</comment>
<dbReference type="PROSITE" id="PS51273">
    <property type="entry name" value="GATASE_TYPE_1"/>
    <property type="match status" value="1"/>
</dbReference>
<evidence type="ECO:0000256" key="6">
    <source>
        <dbReference type="ARBA" id="ARBA00022598"/>
    </source>
</evidence>
<dbReference type="CDD" id="cd01742">
    <property type="entry name" value="GATase1_GMP_Synthase"/>
    <property type="match status" value="1"/>
</dbReference>
<comment type="function">
    <text evidence="14">Catalyzes the conversion of xanthine monophosphate (XMP) to GMP in the presence of glutamine and ATP through an adenyl-XMP intermediate.</text>
</comment>
<keyword evidence="9 16" id="KW-0658">Purine biosynthesis</keyword>
<dbReference type="Pfam" id="PF00958">
    <property type="entry name" value="GMP_synt_C"/>
    <property type="match status" value="1"/>
</dbReference>
<dbReference type="VEuPathDB" id="FungiDB:T551_02994"/>
<keyword evidence="6" id="KW-0436">Ligase</keyword>
<keyword evidence="8 16" id="KW-0332">GMP biosynthesis</keyword>
<keyword evidence="7 16" id="KW-0547">Nucleotide-binding</keyword>
<keyword evidence="11" id="KW-0315">Glutamine amidotransferase</keyword>
<dbReference type="InterPro" id="IPR014729">
    <property type="entry name" value="Rossmann-like_a/b/a_fold"/>
</dbReference>
<evidence type="ECO:0000256" key="1">
    <source>
        <dbReference type="ARBA" id="ARBA00004514"/>
    </source>
</evidence>
<dbReference type="eggNOG" id="KOG1622">
    <property type="taxonomic scope" value="Eukaryota"/>
</dbReference>
<dbReference type="InterPro" id="IPR025777">
    <property type="entry name" value="GMPS_ATP_PPase_dom"/>
</dbReference>
<evidence type="ECO:0000313" key="19">
    <source>
        <dbReference type="Proteomes" id="UP000053447"/>
    </source>
</evidence>
<dbReference type="Gene3D" id="3.30.300.10">
    <property type="match status" value="1"/>
</dbReference>
<evidence type="ECO:0000256" key="5">
    <source>
        <dbReference type="ARBA" id="ARBA00021562"/>
    </source>
</evidence>
<dbReference type="GeneID" id="28941512"/>
<reference evidence="19" key="1">
    <citation type="journal article" date="2016" name="Nat. Commun.">
        <title>Genome analysis of three Pneumocystis species reveals adaptation mechanisms to life exclusively in mammalian hosts.</title>
        <authorList>
            <person name="Ma L."/>
            <person name="Chen Z."/>
            <person name="Huang D.W."/>
            <person name="Kutty G."/>
            <person name="Ishihara M."/>
            <person name="Wang H."/>
            <person name="Abouelleil A."/>
            <person name="Bishop L."/>
            <person name="Davey E."/>
            <person name="Deng R."/>
            <person name="Deng X."/>
            <person name="Fan L."/>
            <person name="Fantoni G."/>
            <person name="Fitzgerald M."/>
            <person name="Gogineni E."/>
            <person name="Goldberg J.M."/>
            <person name="Handley G."/>
            <person name="Hu X."/>
            <person name="Huber C."/>
            <person name="Jiao X."/>
            <person name="Jones K."/>
            <person name="Levin J.Z."/>
            <person name="Liu Y."/>
            <person name="Macdonald P."/>
            <person name="Melnikov A."/>
            <person name="Raley C."/>
            <person name="Sassi M."/>
            <person name="Sherman B.T."/>
            <person name="Song X."/>
            <person name="Sykes S."/>
            <person name="Tran B."/>
            <person name="Walsh L."/>
            <person name="Xia Y."/>
            <person name="Yang J."/>
            <person name="Young S."/>
            <person name="Zeng Q."/>
            <person name="Zheng X."/>
            <person name="Stephens R."/>
            <person name="Nusbaum C."/>
            <person name="Birren B.W."/>
            <person name="Azadi P."/>
            <person name="Lempicki R.A."/>
            <person name="Cuomo C.A."/>
            <person name="Kovacs J.A."/>
        </authorList>
    </citation>
    <scope>NUCLEOTIDE SEQUENCE [LARGE SCALE GENOMIC DNA]</scope>
    <source>
        <strain evidence="19">RU7</strain>
    </source>
</reference>
<evidence type="ECO:0000256" key="11">
    <source>
        <dbReference type="ARBA" id="ARBA00022962"/>
    </source>
</evidence>
<dbReference type="PRINTS" id="PR00096">
    <property type="entry name" value="GATASE"/>
</dbReference>
<dbReference type="STRING" id="1408657.A0A0W4ZGJ9"/>
<evidence type="ECO:0000256" key="2">
    <source>
        <dbReference type="ARBA" id="ARBA00005153"/>
    </source>
</evidence>
<dbReference type="GO" id="GO:0005524">
    <property type="term" value="F:ATP binding"/>
    <property type="evidence" value="ECO:0007669"/>
    <property type="project" value="UniProtKB-UniRule"/>
</dbReference>
<dbReference type="InterPro" id="IPR022310">
    <property type="entry name" value="NAD/GMP_synthase"/>
</dbReference>
<evidence type="ECO:0000256" key="3">
    <source>
        <dbReference type="ARBA" id="ARBA00011738"/>
    </source>
</evidence>
<dbReference type="PROSITE" id="PS51553">
    <property type="entry name" value="GMPS_ATP_PPASE"/>
    <property type="match status" value="1"/>
</dbReference>
<evidence type="ECO:0000256" key="10">
    <source>
        <dbReference type="ARBA" id="ARBA00022840"/>
    </source>
</evidence>
<dbReference type="PANTHER" id="PTHR11922">
    <property type="entry name" value="GMP SYNTHASE-RELATED"/>
    <property type="match status" value="1"/>
</dbReference>
<evidence type="ECO:0000256" key="13">
    <source>
        <dbReference type="ARBA" id="ARBA00031356"/>
    </source>
</evidence>
<dbReference type="UniPathway" id="UPA00189">
    <property type="reaction ID" value="UER00296"/>
</dbReference>
<dbReference type="InterPro" id="IPR029062">
    <property type="entry name" value="Class_I_gatase-like"/>
</dbReference>
<dbReference type="AlphaFoldDB" id="A0A0W4ZGJ9"/>
<evidence type="ECO:0000256" key="9">
    <source>
        <dbReference type="ARBA" id="ARBA00022755"/>
    </source>
</evidence>
<dbReference type="GO" id="GO:0003921">
    <property type="term" value="F:GMP synthase activity"/>
    <property type="evidence" value="ECO:0007669"/>
    <property type="project" value="InterPro"/>
</dbReference>
<evidence type="ECO:0000256" key="4">
    <source>
        <dbReference type="ARBA" id="ARBA00012746"/>
    </source>
</evidence>
<evidence type="ECO:0000256" key="15">
    <source>
        <dbReference type="ARBA" id="ARBA00049404"/>
    </source>
</evidence>
<dbReference type="Gene3D" id="3.40.50.880">
    <property type="match status" value="1"/>
</dbReference>
<dbReference type="InterPro" id="IPR004739">
    <property type="entry name" value="GMP_synth_GATase"/>
</dbReference>
<dbReference type="EC" id="6.3.5.2" evidence="4"/>
<feature type="domain" description="GMPS ATP-PPase" evidence="17">
    <location>
        <begin position="215"/>
        <end position="412"/>
    </location>
</feature>
<dbReference type="CDD" id="cd01997">
    <property type="entry name" value="GMP_synthase_C"/>
    <property type="match status" value="1"/>
</dbReference>
<dbReference type="FunFam" id="3.30.300.10:FF:000002">
    <property type="entry name" value="GMP synthase [glutamine-hydrolyzing]"/>
    <property type="match status" value="1"/>
</dbReference>
<dbReference type="SUPFAM" id="SSF52402">
    <property type="entry name" value="Adenine nucleotide alpha hydrolases-like"/>
    <property type="match status" value="1"/>
</dbReference>
<proteinExistence type="inferred from homology"/>
<evidence type="ECO:0000256" key="8">
    <source>
        <dbReference type="ARBA" id="ARBA00022749"/>
    </source>
</evidence>
<dbReference type="SUPFAM" id="SSF54810">
    <property type="entry name" value="GMP synthetase C-terminal dimerisation domain"/>
    <property type="match status" value="1"/>
</dbReference>
<comment type="subunit">
    <text evidence="3">Homodimer.</text>
</comment>
<dbReference type="HAMAP" id="MF_00344">
    <property type="entry name" value="GMP_synthase"/>
    <property type="match status" value="1"/>
</dbReference>
<dbReference type="NCBIfam" id="TIGR00888">
    <property type="entry name" value="guaA_Nterm"/>
    <property type="match status" value="1"/>
</dbReference>
<dbReference type="GO" id="GO:0005829">
    <property type="term" value="C:cytosol"/>
    <property type="evidence" value="ECO:0007669"/>
    <property type="project" value="UniProtKB-SubCell"/>
</dbReference>
<evidence type="ECO:0000256" key="16">
    <source>
        <dbReference type="PROSITE-ProRule" id="PRU00886"/>
    </source>
</evidence>
<evidence type="ECO:0000256" key="7">
    <source>
        <dbReference type="ARBA" id="ARBA00022741"/>
    </source>
</evidence>
<dbReference type="FunFam" id="3.40.50.880:FF:000001">
    <property type="entry name" value="GMP synthase [glutamine-hydrolyzing]"/>
    <property type="match status" value="1"/>
</dbReference>